<dbReference type="PANTHER" id="PTHR42809">
    <property type="entry name" value="FLAVODOXIN 2"/>
    <property type="match status" value="1"/>
</dbReference>
<evidence type="ECO:0000256" key="5">
    <source>
        <dbReference type="ARBA" id="ARBA00022643"/>
    </source>
</evidence>
<gene>
    <name evidence="8" type="ORF">LP124_061</name>
</gene>
<keyword evidence="4" id="KW-0285">Flavoprotein</keyword>
<dbReference type="GO" id="GO:0009055">
    <property type="term" value="F:electron transfer activity"/>
    <property type="evidence" value="ECO:0007669"/>
    <property type="project" value="InterPro"/>
</dbReference>
<dbReference type="InterPro" id="IPR008254">
    <property type="entry name" value="Flavodoxin/NO_synth"/>
</dbReference>
<comment type="cofactor">
    <cofactor evidence="1">
        <name>FMN</name>
        <dbReference type="ChEBI" id="CHEBI:58210"/>
    </cofactor>
</comment>
<dbReference type="SUPFAM" id="SSF52218">
    <property type="entry name" value="Flavoproteins"/>
    <property type="match status" value="1"/>
</dbReference>
<dbReference type="Pfam" id="PF00258">
    <property type="entry name" value="Flavodoxin_1"/>
    <property type="match status" value="1"/>
</dbReference>
<dbReference type="PANTHER" id="PTHR42809:SF1">
    <property type="entry name" value="FLAVODOXIN 1"/>
    <property type="match status" value="1"/>
</dbReference>
<evidence type="ECO:0000256" key="3">
    <source>
        <dbReference type="ARBA" id="ARBA00022448"/>
    </source>
</evidence>
<evidence type="ECO:0000256" key="6">
    <source>
        <dbReference type="ARBA" id="ARBA00022982"/>
    </source>
</evidence>
<dbReference type="InterPro" id="IPR050619">
    <property type="entry name" value="Flavodoxin"/>
</dbReference>
<evidence type="ECO:0000256" key="2">
    <source>
        <dbReference type="ARBA" id="ARBA00005267"/>
    </source>
</evidence>
<reference evidence="8 9" key="1">
    <citation type="journal article" date="2014" name="Appl. Environ. Microbiol.">
        <title>Comparative genomic and morphological analysis of Listeria phages isolated from farm environments.</title>
        <authorList>
            <person name="Denes T."/>
            <person name="Vongkamjan K."/>
            <person name="Ackermann H.W."/>
            <person name="Moreno Switt A.I."/>
            <person name="Wiedmann M."/>
            <person name="den Bakker H.C."/>
        </authorList>
    </citation>
    <scope>NUCLEOTIDE SEQUENCE [LARGE SCALE GENOMIC DNA]</scope>
</reference>
<dbReference type="Gene3D" id="3.40.50.360">
    <property type="match status" value="1"/>
</dbReference>
<dbReference type="PROSITE" id="PS00201">
    <property type="entry name" value="FLAVODOXIN"/>
    <property type="match status" value="1"/>
</dbReference>
<evidence type="ECO:0000256" key="1">
    <source>
        <dbReference type="ARBA" id="ARBA00001917"/>
    </source>
</evidence>
<keyword evidence="6" id="KW-0249">Electron transport</keyword>
<dbReference type="EMBL" id="KJ094031">
    <property type="protein sequence ID" value="AHL19458.1"/>
    <property type="molecule type" value="Genomic_DNA"/>
</dbReference>
<dbReference type="InterPro" id="IPR001226">
    <property type="entry name" value="Flavodoxin_CS"/>
</dbReference>
<dbReference type="PROSITE" id="PS50902">
    <property type="entry name" value="FLAVODOXIN_LIKE"/>
    <property type="match status" value="1"/>
</dbReference>
<protein>
    <submittedName>
        <fullName evidence="8">Flavodoxin</fullName>
    </submittedName>
</protein>
<evidence type="ECO:0000256" key="4">
    <source>
        <dbReference type="ARBA" id="ARBA00022630"/>
    </source>
</evidence>
<evidence type="ECO:0000313" key="9">
    <source>
        <dbReference type="Proteomes" id="UP000026998"/>
    </source>
</evidence>
<dbReference type="InterPro" id="IPR029039">
    <property type="entry name" value="Flavoprotein-like_sf"/>
</dbReference>
<evidence type="ECO:0000259" key="7">
    <source>
        <dbReference type="PROSITE" id="PS50902"/>
    </source>
</evidence>
<keyword evidence="5" id="KW-0288">FMN</keyword>
<name>A0A059T5T7_9CAUD</name>
<sequence length="150" mass="17355">MRVGILYSSLSGNTSELAQGIKDNLEKLAVEAESFHIEREDQMTNEVIPYLSNCDLIMVGTWTTDYGVIPEEMEEALEKYDYTWVDKPVAVFGTGETQWGMEYFCGANDKIAKKYHSPFDTLKIEQFIITEEQENKLLSWVTDIVKHWRE</sequence>
<dbReference type="Proteomes" id="UP000026998">
    <property type="component" value="Segment"/>
</dbReference>
<dbReference type="NCBIfam" id="NF006747">
    <property type="entry name" value="PRK09271.1"/>
    <property type="match status" value="1"/>
</dbReference>
<accession>A0A059T5T7</accession>
<keyword evidence="3" id="KW-0813">Transport</keyword>
<proteinExistence type="inferred from homology"/>
<evidence type="ECO:0000313" key="8">
    <source>
        <dbReference type="EMBL" id="AHL19458.1"/>
    </source>
</evidence>
<comment type="similarity">
    <text evidence="2">Belongs to the flavodoxin family.</text>
</comment>
<organism evidence="8 9">
    <name type="scientific">Listeria phage LP-124</name>
    <dbReference type="NCBI Taxonomy" id="1173765"/>
    <lineage>
        <taxon>Viruses</taxon>
        <taxon>Duplodnaviria</taxon>
        <taxon>Heunggongvirae</taxon>
        <taxon>Uroviricota</taxon>
        <taxon>Caudoviricetes</taxon>
        <taxon>Herelleviridae</taxon>
        <taxon>Jasinskavirinae</taxon>
        <taxon>Pecentumvirus</taxon>
        <taxon>Pecentumvirus LP064</taxon>
    </lineage>
</organism>
<dbReference type="GO" id="GO:0010181">
    <property type="term" value="F:FMN binding"/>
    <property type="evidence" value="ECO:0007669"/>
    <property type="project" value="InterPro"/>
</dbReference>
<feature type="domain" description="Flavodoxin-like" evidence="7">
    <location>
        <begin position="3"/>
        <end position="145"/>
    </location>
</feature>